<comment type="caution">
    <text evidence="1">The sequence shown here is derived from an EMBL/GenBank/DDBJ whole genome shotgun (WGS) entry which is preliminary data.</text>
</comment>
<evidence type="ECO:0000313" key="1">
    <source>
        <dbReference type="EMBL" id="SDG14781.1"/>
    </source>
</evidence>
<evidence type="ECO:0000313" key="2">
    <source>
        <dbReference type="Proteomes" id="UP000198615"/>
    </source>
</evidence>
<proteinExistence type="predicted"/>
<dbReference type="AlphaFoldDB" id="A0A8G2BKJ1"/>
<dbReference type="RefSeq" id="WP_028792863.1">
    <property type="nucleotide sequence ID" value="NZ_FNBW01000011.1"/>
</dbReference>
<name>A0A8G2BKJ1_9PROT</name>
<dbReference type="Proteomes" id="UP000198615">
    <property type="component" value="Unassembled WGS sequence"/>
</dbReference>
<keyword evidence="2" id="KW-1185">Reference proteome</keyword>
<organism evidence="1 2">
    <name type="scientific">Thalassobaculum litoreum DSM 18839</name>
    <dbReference type="NCBI Taxonomy" id="1123362"/>
    <lineage>
        <taxon>Bacteria</taxon>
        <taxon>Pseudomonadati</taxon>
        <taxon>Pseudomonadota</taxon>
        <taxon>Alphaproteobacteria</taxon>
        <taxon>Rhodospirillales</taxon>
        <taxon>Thalassobaculaceae</taxon>
        <taxon>Thalassobaculum</taxon>
    </lineage>
</organism>
<dbReference type="EMBL" id="FNBW01000011">
    <property type="protein sequence ID" value="SDG14781.1"/>
    <property type="molecule type" value="Genomic_DNA"/>
</dbReference>
<protein>
    <submittedName>
        <fullName evidence="1">Uncharacterized protein</fullName>
    </submittedName>
</protein>
<sequence length="94" mass="9795">MRIRSIAIATGAALIALVAMPAALLGGAMLAQSYAPDTLRGAVHAATGFAEDGLEAHEIQTVWTEVRNRMDLNVVKTATADEIGSQPGEPQPAR</sequence>
<gene>
    <name evidence="1" type="ORF">SAMN05660686_03505</name>
</gene>
<reference evidence="1 2" key="1">
    <citation type="submission" date="2016-10" db="EMBL/GenBank/DDBJ databases">
        <authorList>
            <person name="Varghese N."/>
            <person name="Submissions S."/>
        </authorList>
    </citation>
    <scope>NUCLEOTIDE SEQUENCE [LARGE SCALE GENOMIC DNA]</scope>
    <source>
        <strain evidence="1 2">DSM 18839</strain>
    </source>
</reference>
<accession>A0A8G2BKJ1</accession>